<dbReference type="OrthoDB" id="2993351at2759"/>
<dbReference type="GeneID" id="43647560"/>
<dbReference type="Proteomes" id="UP000325672">
    <property type="component" value="Unassembled WGS sequence"/>
</dbReference>
<evidence type="ECO:0000313" key="2">
    <source>
        <dbReference type="Proteomes" id="UP000325672"/>
    </source>
</evidence>
<protein>
    <recommendedName>
        <fullName evidence="3">CENP-V/GFA domain-containing protein</fullName>
    </recommendedName>
</protein>
<proteinExistence type="predicted"/>
<dbReference type="EMBL" id="ML743565">
    <property type="protein sequence ID" value="KAE8139492.1"/>
    <property type="molecule type" value="Genomic_DNA"/>
</dbReference>
<keyword evidence="2" id="KW-1185">Reference proteome</keyword>
<dbReference type="RefSeq" id="XP_031915555.1">
    <property type="nucleotide sequence ID" value="XM_032063350.1"/>
</dbReference>
<dbReference type="AlphaFoldDB" id="A0A5N6SXY9"/>
<accession>A0A5N6SXY9</accession>
<sequence length="136" mass="15331">MFHRGEDQLAEDRFGNQTKPHKFCPNCGTSVLINFKESPCEQERERMLINGDCCFRTRLCLAWYASVVSECTYGVLMEFQIHTIRGIEDVLDELDYRAVDGKNRLGTSVFHRSGCSTVTMAIIGIGIHGSFAGVKF</sequence>
<evidence type="ECO:0008006" key="3">
    <source>
        <dbReference type="Google" id="ProtNLM"/>
    </source>
</evidence>
<evidence type="ECO:0000313" key="1">
    <source>
        <dbReference type="EMBL" id="KAE8139492.1"/>
    </source>
</evidence>
<organism evidence="1 2">
    <name type="scientific">Aspergillus pseudotamarii</name>
    <dbReference type="NCBI Taxonomy" id="132259"/>
    <lineage>
        <taxon>Eukaryota</taxon>
        <taxon>Fungi</taxon>
        <taxon>Dikarya</taxon>
        <taxon>Ascomycota</taxon>
        <taxon>Pezizomycotina</taxon>
        <taxon>Eurotiomycetes</taxon>
        <taxon>Eurotiomycetidae</taxon>
        <taxon>Eurotiales</taxon>
        <taxon>Aspergillaceae</taxon>
        <taxon>Aspergillus</taxon>
        <taxon>Aspergillus subgen. Circumdati</taxon>
    </lineage>
</organism>
<reference evidence="1 2" key="1">
    <citation type="submission" date="2019-04" db="EMBL/GenBank/DDBJ databases">
        <title>Friends and foes A comparative genomics study of 23 Aspergillus species from section Flavi.</title>
        <authorList>
            <consortium name="DOE Joint Genome Institute"/>
            <person name="Kjaerbolling I."/>
            <person name="Vesth T."/>
            <person name="Frisvad J.C."/>
            <person name="Nybo J.L."/>
            <person name="Theobald S."/>
            <person name="Kildgaard S."/>
            <person name="Isbrandt T."/>
            <person name="Kuo A."/>
            <person name="Sato A."/>
            <person name="Lyhne E.K."/>
            <person name="Kogle M.E."/>
            <person name="Wiebenga A."/>
            <person name="Kun R.S."/>
            <person name="Lubbers R.J."/>
            <person name="Makela M.R."/>
            <person name="Barry K."/>
            <person name="Chovatia M."/>
            <person name="Clum A."/>
            <person name="Daum C."/>
            <person name="Haridas S."/>
            <person name="He G."/>
            <person name="LaButti K."/>
            <person name="Lipzen A."/>
            <person name="Mondo S."/>
            <person name="Riley R."/>
            <person name="Salamov A."/>
            <person name="Simmons B.A."/>
            <person name="Magnuson J.K."/>
            <person name="Henrissat B."/>
            <person name="Mortensen U.H."/>
            <person name="Larsen T.O."/>
            <person name="Devries R.P."/>
            <person name="Grigoriev I.V."/>
            <person name="Machida M."/>
            <person name="Baker S.E."/>
            <person name="Andersen M.R."/>
        </authorList>
    </citation>
    <scope>NUCLEOTIDE SEQUENCE [LARGE SCALE GENOMIC DNA]</scope>
    <source>
        <strain evidence="1 2">CBS 117625</strain>
    </source>
</reference>
<name>A0A5N6SXY9_ASPPS</name>
<gene>
    <name evidence="1" type="ORF">BDV38DRAFT_44187</name>
</gene>